<feature type="transmembrane region" description="Helical" evidence="6">
    <location>
        <begin position="177"/>
        <end position="196"/>
    </location>
</feature>
<gene>
    <name evidence="8" type="ordered locus">Cwoe_4989</name>
</gene>
<feature type="transmembrane region" description="Helical" evidence="6">
    <location>
        <begin position="585"/>
        <end position="609"/>
    </location>
</feature>
<dbReference type="Proteomes" id="UP000008229">
    <property type="component" value="Chromosome"/>
</dbReference>
<feature type="domain" description="Membrane transport protein MMPL" evidence="7">
    <location>
        <begin position="46"/>
        <end position="361"/>
    </location>
</feature>
<feature type="transmembrane region" description="Helical" evidence="6">
    <location>
        <begin position="362"/>
        <end position="384"/>
    </location>
</feature>
<protein>
    <submittedName>
        <fullName evidence="8">Drug exporter-like proteinr of the RND superfamily</fullName>
    </submittedName>
</protein>
<comment type="subcellular location">
    <subcellularLocation>
        <location evidence="1">Cell membrane</location>
        <topology evidence="1">Multi-pass membrane protein</topology>
    </subcellularLocation>
</comment>
<evidence type="ECO:0000256" key="4">
    <source>
        <dbReference type="ARBA" id="ARBA00022989"/>
    </source>
</evidence>
<reference evidence="8 9" key="1">
    <citation type="journal article" date="2010" name="Stand. Genomic Sci.">
        <title>Complete genome sequence of Conexibacter woesei type strain (ID131577).</title>
        <authorList>
            <person name="Pukall R."/>
            <person name="Lapidus A."/>
            <person name="Glavina Del Rio T."/>
            <person name="Copeland A."/>
            <person name="Tice H."/>
            <person name="Cheng J.-F."/>
            <person name="Lucas S."/>
            <person name="Chen F."/>
            <person name="Nolan M."/>
            <person name="Bruce D."/>
            <person name="Goodwin L."/>
            <person name="Pitluck S."/>
            <person name="Mavromatis K."/>
            <person name="Ivanova N."/>
            <person name="Ovchinnikova G."/>
            <person name="Pati A."/>
            <person name="Chen A."/>
            <person name="Palaniappan K."/>
            <person name="Land M."/>
            <person name="Hauser L."/>
            <person name="Chang Y.-J."/>
            <person name="Jeffries C.D."/>
            <person name="Chain P."/>
            <person name="Meincke L."/>
            <person name="Sims D."/>
            <person name="Brettin T."/>
            <person name="Detter J.C."/>
            <person name="Rohde M."/>
            <person name="Goeker M."/>
            <person name="Bristow J."/>
            <person name="Eisen J.A."/>
            <person name="Markowitz V."/>
            <person name="Kyrpides N.C."/>
            <person name="Klenk H.-P."/>
            <person name="Hugenholtz P."/>
        </authorList>
    </citation>
    <scope>NUCLEOTIDE SEQUENCE [LARGE SCALE GENOMIC DNA]</scope>
    <source>
        <strain evidence="9">DSM 14684 / CIP 108061 / JCM 11494 / NBRC 100937 / ID131577</strain>
    </source>
</reference>
<feature type="transmembrane region" description="Helical" evidence="6">
    <location>
        <begin position="229"/>
        <end position="253"/>
    </location>
</feature>
<dbReference type="SUPFAM" id="SSF82866">
    <property type="entry name" value="Multidrug efflux transporter AcrB transmembrane domain"/>
    <property type="match status" value="2"/>
</dbReference>
<keyword evidence="9" id="KW-1185">Reference proteome</keyword>
<feature type="transmembrane region" description="Helical" evidence="6">
    <location>
        <begin position="518"/>
        <end position="537"/>
    </location>
</feature>
<evidence type="ECO:0000313" key="8">
    <source>
        <dbReference type="EMBL" id="ADB53400.1"/>
    </source>
</evidence>
<dbReference type="eggNOG" id="COG2409">
    <property type="taxonomic scope" value="Bacteria"/>
</dbReference>
<dbReference type="PANTHER" id="PTHR33406:SF13">
    <property type="entry name" value="MEMBRANE PROTEIN YDFJ"/>
    <property type="match status" value="1"/>
</dbReference>
<dbReference type="HOGENOM" id="CLU_005108_1_1_11"/>
<sequence precursor="true">MSSFLARIARALTQHWKRSLVIAILVVIALGALAGTASQPPDDFDVPGTESQQATDLFRDHAPALAGIDATLVFTVPDGSTITAPESRAAIDRALADVRRLDGVIEVGDPFQRVAAEGNAFADRLATTDVRYDLEFGDVRAENGRELQSTVDDALRGSDVDVEMRGIVVDVAAEQDVPVGELVGIALAIVLLTFLFRSGAAMFATLVGALIGVVVGQILLAILADPLGLPRFAGVIAMMLGLGAGIDYALLIVGRYREQAAAGDSPPDASAKSAATSGASVVAAGLIVIVAIAGLLVVGIPMIGKMGLGAAIAVACVVVSSLTILPIMIGALAKRLKPKKPEHVLPSPAFARWAELITKRPWVSIAAGVAILLAFAIPVTSMHLGQPDDGNQPESKTQRQAYDQLSTAFGPGSSSPFFVAIDVRRGDDQRANLDRLASALRVDGVESVSPAELSRDGEMATIFVTPTTAPQDQATTRLVHKLRDDVIPPAVAGTDLKVYVGGQVPGIEDFSAKVASRLPLFIAIVIGLSVLLLMAAFRSVWVPLVSAVFNLLSIGAAYGVVTLVFQKGWGASLLGVDSGVPIMSFVPVMMFAILFGLSMDYNVFLLSRIREAYHEGDGPRESVIHGVSRIGKIILFACLIMASVFLAFVSQPDVIAKMFGLGLGLAILIDVLVVRLVIAPAVVQLLGDKAWWLPTWMDRLLPNISLDGHEVDAQTEAELEAAIKQQTGEHEKVTS</sequence>
<feature type="transmembrane region" description="Helical" evidence="6">
    <location>
        <begin position="655"/>
        <end position="678"/>
    </location>
</feature>
<keyword evidence="2" id="KW-1003">Cell membrane</keyword>
<dbReference type="InterPro" id="IPR050545">
    <property type="entry name" value="Mycobact_MmpL"/>
</dbReference>
<dbReference type="KEGG" id="cwo:Cwoe_4989"/>
<evidence type="ECO:0000313" key="9">
    <source>
        <dbReference type="Proteomes" id="UP000008229"/>
    </source>
</evidence>
<dbReference type="STRING" id="469383.Cwoe_4989"/>
<dbReference type="AlphaFoldDB" id="D3FCA5"/>
<dbReference type="EMBL" id="CP001854">
    <property type="protein sequence ID" value="ADB53400.1"/>
    <property type="molecule type" value="Genomic_DNA"/>
</dbReference>
<proteinExistence type="predicted"/>
<feature type="transmembrane region" description="Helical" evidence="6">
    <location>
        <begin position="203"/>
        <end position="223"/>
    </location>
</feature>
<feature type="transmembrane region" description="Helical" evidence="6">
    <location>
        <begin position="544"/>
        <end position="565"/>
    </location>
</feature>
<feature type="domain" description="Membrane transport protein MMPL" evidence="7">
    <location>
        <begin position="398"/>
        <end position="692"/>
    </location>
</feature>
<name>D3FCA5_CONWI</name>
<dbReference type="Pfam" id="PF03176">
    <property type="entry name" value="MMPL"/>
    <property type="match status" value="2"/>
</dbReference>
<accession>D3FCA5</accession>
<evidence type="ECO:0000256" key="2">
    <source>
        <dbReference type="ARBA" id="ARBA00022475"/>
    </source>
</evidence>
<keyword evidence="3 6" id="KW-0812">Transmembrane</keyword>
<evidence type="ECO:0000256" key="1">
    <source>
        <dbReference type="ARBA" id="ARBA00004651"/>
    </source>
</evidence>
<keyword evidence="4 6" id="KW-1133">Transmembrane helix</keyword>
<keyword evidence="5 6" id="KW-0472">Membrane</keyword>
<dbReference type="InterPro" id="IPR004869">
    <property type="entry name" value="MMPL_dom"/>
</dbReference>
<dbReference type="GO" id="GO:0005886">
    <property type="term" value="C:plasma membrane"/>
    <property type="evidence" value="ECO:0007669"/>
    <property type="project" value="UniProtKB-SubCell"/>
</dbReference>
<dbReference type="OrthoDB" id="7051771at2"/>
<dbReference type="Gene3D" id="1.20.1640.10">
    <property type="entry name" value="Multidrug efflux transporter AcrB transmembrane domain"/>
    <property type="match status" value="2"/>
</dbReference>
<evidence type="ECO:0000256" key="5">
    <source>
        <dbReference type="ARBA" id="ARBA00023136"/>
    </source>
</evidence>
<feature type="transmembrane region" description="Helical" evidence="6">
    <location>
        <begin position="274"/>
        <end position="300"/>
    </location>
</feature>
<evidence type="ECO:0000259" key="7">
    <source>
        <dbReference type="Pfam" id="PF03176"/>
    </source>
</evidence>
<dbReference type="PANTHER" id="PTHR33406">
    <property type="entry name" value="MEMBRANE PROTEIN MJ1562-RELATED"/>
    <property type="match status" value="1"/>
</dbReference>
<evidence type="ECO:0000256" key="6">
    <source>
        <dbReference type="SAM" id="Phobius"/>
    </source>
</evidence>
<feature type="transmembrane region" description="Helical" evidence="6">
    <location>
        <begin position="306"/>
        <end position="333"/>
    </location>
</feature>
<organism evidence="8 9">
    <name type="scientific">Conexibacter woesei (strain DSM 14684 / CCUG 47730 / CIP 108061 / JCM 11494 / NBRC 100937 / ID131577)</name>
    <dbReference type="NCBI Taxonomy" id="469383"/>
    <lineage>
        <taxon>Bacteria</taxon>
        <taxon>Bacillati</taxon>
        <taxon>Actinomycetota</taxon>
        <taxon>Thermoleophilia</taxon>
        <taxon>Solirubrobacterales</taxon>
        <taxon>Conexibacteraceae</taxon>
        <taxon>Conexibacter</taxon>
    </lineage>
</organism>
<reference evidence="9" key="2">
    <citation type="submission" date="2010-01" db="EMBL/GenBank/DDBJ databases">
        <title>The complete genome of Conexibacter woesei DSM 14684.</title>
        <authorList>
            <consortium name="US DOE Joint Genome Institute (JGI-PGF)"/>
            <person name="Lucas S."/>
            <person name="Copeland A."/>
            <person name="Lapidus A."/>
            <person name="Glavina del Rio T."/>
            <person name="Dalin E."/>
            <person name="Tice H."/>
            <person name="Bruce D."/>
            <person name="Goodwin L."/>
            <person name="Pitluck S."/>
            <person name="Kyrpides N."/>
            <person name="Mavromatis K."/>
            <person name="Ivanova N."/>
            <person name="Mikhailova N."/>
            <person name="Chertkov O."/>
            <person name="Brettin T."/>
            <person name="Detter J.C."/>
            <person name="Han C."/>
            <person name="Larimer F."/>
            <person name="Land M."/>
            <person name="Hauser L."/>
            <person name="Markowitz V."/>
            <person name="Cheng J.-F."/>
            <person name="Hugenholtz P."/>
            <person name="Woyke T."/>
            <person name="Wu D."/>
            <person name="Pukall R."/>
            <person name="Steenblock K."/>
            <person name="Schneider S."/>
            <person name="Klenk H.-P."/>
            <person name="Eisen J.A."/>
        </authorList>
    </citation>
    <scope>NUCLEOTIDE SEQUENCE [LARGE SCALE GENOMIC DNA]</scope>
    <source>
        <strain evidence="9">DSM 14684 / CIP 108061 / JCM 11494 / NBRC 100937 / ID131577</strain>
    </source>
</reference>
<feature type="transmembrane region" description="Helical" evidence="6">
    <location>
        <begin position="630"/>
        <end position="649"/>
    </location>
</feature>
<evidence type="ECO:0000256" key="3">
    <source>
        <dbReference type="ARBA" id="ARBA00022692"/>
    </source>
</evidence>